<protein>
    <submittedName>
        <fullName evidence="1">Uncharacterized protein</fullName>
    </submittedName>
</protein>
<gene>
    <name evidence="1" type="ORF">JZ751_000940</name>
</gene>
<organism evidence="1 2">
    <name type="scientific">Albula glossodonta</name>
    <name type="common">roundjaw bonefish</name>
    <dbReference type="NCBI Taxonomy" id="121402"/>
    <lineage>
        <taxon>Eukaryota</taxon>
        <taxon>Metazoa</taxon>
        <taxon>Chordata</taxon>
        <taxon>Craniata</taxon>
        <taxon>Vertebrata</taxon>
        <taxon>Euteleostomi</taxon>
        <taxon>Actinopterygii</taxon>
        <taxon>Neopterygii</taxon>
        <taxon>Teleostei</taxon>
        <taxon>Albuliformes</taxon>
        <taxon>Albulidae</taxon>
        <taxon>Albula</taxon>
    </lineage>
</organism>
<accession>A0A8T2PY32</accession>
<dbReference type="EMBL" id="JAFBMS010000001">
    <property type="protein sequence ID" value="KAG9356096.1"/>
    <property type="molecule type" value="Genomic_DNA"/>
</dbReference>
<proteinExistence type="predicted"/>
<reference evidence="1" key="1">
    <citation type="thesis" date="2021" institute="BYU ScholarsArchive" country="Provo, UT, USA">
        <title>Applications of and Algorithms for Genome Assembly and Genomic Analyses with an Emphasis on Marine Teleosts.</title>
        <authorList>
            <person name="Pickett B.D."/>
        </authorList>
    </citation>
    <scope>NUCLEOTIDE SEQUENCE</scope>
    <source>
        <strain evidence="1">HI-2016</strain>
    </source>
</reference>
<comment type="caution">
    <text evidence="1">The sequence shown here is derived from an EMBL/GenBank/DDBJ whole genome shotgun (WGS) entry which is preliminary data.</text>
</comment>
<evidence type="ECO:0000313" key="2">
    <source>
        <dbReference type="Proteomes" id="UP000824540"/>
    </source>
</evidence>
<name>A0A8T2PY32_9TELE</name>
<keyword evidence="2" id="KW-1185">Reference proteome</keyword>
<sequence>MAPGSEVFLAIKDVQVEEIPDFTNAKPLRSTPTASCTPNDVLTWLTRAAVGQSGGQRAVASPVLGGRPVARCRRSQQGALLVLLAQLASQTGLARRQQVQEGRVPIPPHTV</sequence>
<dbReference type="AlphaFoldDB" id="A0A8T2PY32"/>
<evidence type="ECO:0000313" key="1">
    <source>
        <dbReference type="EMBL" id="KAG9356096.1"/>
    </source>
</evidence>
<dbReference type="Proteomes" id="UP000824540">
    <property type="component" value="Unassembled WGS sequence"/>
</dbReference>